<dbReference type="Pfam" id="PF04082">
    <property type="entry name" value="Fungal_trans"/>
    <property type="match status" value="1"/>
</dbReference>
<feature type="region of interest" description="Disordered" evidence="6">
    <location>
        <begin position="156"/>
        <end position="179"/>
    </location>
</feature>
<evidence type="ECO:0000256" key="1">
    <source>
        <dbReference type="ARBA" id="ARBA00022723"/>
    </source>
</evidence>
<proteinExistence type="predicted"/>
<keyword evidence="4" id="KW-0804">Transcription</keyword>
<sequence length="803" mass="91446">MRSNKPLRPPGNHAVFRVVPYPRTASEASDQQSDSLPGMISHATAAMRIITPLEPSIPSSKIAIPRVSQLRSYGNRRVKRACIECREQKTKCNGNQPCGRCTNLGMECVYVDGKREAMEKRLQDLEKQVQAYDRLLAEIQPRVDSQDKELISRTRAQYASPDPDHANSDHTTHGPAHGQTRSFGIEYIQEDFHKDKALQAIGFMGGPSEMSWINELYQVLEKDTPFLDSEVSNKSQSLTSVCYFLDDEELVLDASIDPYGRPPRTIADKLLDCYFFTVHPSFPIIAKIPFMQQYEMYYTRPEIHPTKRWLTILNLVFALASKFAQLVSKPWVAEADSPMVCFTRARKLSFTESQLLEHPNLQQVQVEGLTAFFLMAIGHINRSWRACGVSVRSAIALGVNLRSESKETSNLSKEIRYRVWWSIYTLENTLSIMTGRPTSAPDKFSTTPLPIPFDEEQFREPTASRLLTDFGTRTEYMQALSSQRRVSSAVWDSPGLGRAVLTQDTLPNPLDILPSNSFYFFYFVDLTVIMRRAIDSLYSPGFARRPWLTISASIMDLVQETDEWLSRIPPVFQFKIRQPSTHFERQRWSLAFRYYSLRITLSRPSLCRSERQRSPNEASALSQQRIAHICIDSACELLDLLPDQPDALWLVQVSPWWCVLHYLMQSVTVLLIEMEFCVRFHADGASHITLHLEKGLDWLYSLGSISVPAKRAWEVCNSIYNRLFFGTGPQTTVLSDLRTLSPEQDSHASMMTSQPAVSPSHETADIIEGATFTEPYMKLPHNMTVHPAIETPYDEIPLYKNPS</sequence>
<gene>
    <name evidence="8" type="ORF">BJX63DRAFT_150751</name>
</gene>
<dbReference type="Gene3D" id="4.10.240.10">
    <property type="entry name" value="Zn(2)-C6 fungal-type DNA-binding domain"/>
    <property type="match status" value="1"/>
</dbReference>
<dbReference type="PANTHER" id="PTHR47654">
    <property type="entry name" value="ZN(II)2CYS6 TRANSCRIPTION FACTOR (EUROFUNG)-RELATED"/>
    <property type="match status" value="1"/>
</dbReference>
<keyword evidence="9" id="KW-1185">Reference proteome</keyword>
<name>A0ABR4GRV5_9EURO</name>
<reference evidence="8 9" key="1">
    <citation type="submission" date="2024-07" db="EMBL/GenBank/DDBJ databases">
        <title>Section-level genome sequencing and comparative genomics of Aspergillus sections Usti and Cavernicolus.</title>
        <authorList>
            <consortium name="Lawrence Berkeley National Laboratory"/>
            <person name="Nybo J.L."/>
            <person name="Vesth T.C."/>
            <person name="Theobald S."/>
            <person name="Frisvad J.C."/>
            <person name="Larsen T.O."/>
            <person name="Kjaerboelling I."/>
            <person name="Rothschild-Mancinelli K."/>
            <person name="Lyhne E.K."/>
            <person name="Kogle M.E."/>
            <person name="Barry K."/>
            <person name="Clum A."/>
            <person name="Na H."/>
            <person name="Ledsgaard L."/>
            <person name="Lin J."/>
            <person name="Lipzen A."/>
            <person name="Kuo A."/>
            <person name="Riley R."/>
            <person name="Mondo S."/>
            <person name="Labutti K."/>
            <person name="Haridas S."/>
            <person name="Pangalinan J."/>
            <person name="Salamov A.A."/>
            <person name="Simmons B.A."/>
            <person name="Magnuson J.K."/>
            <person name="Chen J."/>
            <person name="Drula E."/>
            <person name="Henrissat B."/>
            <person name="Wiebenga A."/>
            <person name="Lubbers R.J."/>
            <person name="Gomes A.C."/>
            <person name="Makela M.R."/>
            <person name="Stajich J."/>
            <person name="Grigoriev I.V."/>
            <person name="Mortensen U.H."/>
            <person name="De Vries R.P."/>
            <person name="Baker S.E."/>
            <person name="Andersen M.R."/>
        </authorList>
    </citation>
    <scope>NUCLEOTIDE SEQUENCE [LARGE SCALE GENOMIC DNA]</scope>
    <source>
        <strain evidence="8 9">CBS 588.65</strain>
    </source>
</reference>
<feature type="domain" description="Zn(2)-C6 fungal-type" evidence="7">
    <location>
        <begin position="81"/>
        <end position="110"/>
    </location>
</feature>
<dbReference type="InterPro" id="IPR001138">
    <property type="entry name" value="Zn2Cys6_DnaBD"/>
</dbReference>
<evidence type="ECO:0000259" key="7">
    <source>
        <dbReference type="PROSITE" id="PS50048"/>
    </source>
</evidence>
<keyword evidence="5" id="KW-0539">Nucleus</keyword>
<evidence type="ECO:0000256" key="4">
    <source>
        <dbReference type="ARBA" id="ARBA00023163"/>
    </source>
</evidence>
<dbReference type="Pfam" id="PF00172">
    <property type="entry name" value="Zn_clus"/>
    <property type="match status" value="1"/>
</dbReference>
<comment type="caution">
    <text evidence="8">The sequence shown here is derived from an EMBL/GenBank/DDBJ whole genome shotgun (WGS) entry which is preliminary data.</text>
</comment>
<organism evidence="8 9">
    <name type="scientific">Aspergillus granulosus</name>
    <dbReference type="NCBI Taxonomy" id="176169"/>
    <lineage>
        <taxon>Eukaryota</taxon>
        <taxon>Fungi</taxon>
        <taxon>Dikarya</taxon>
        <taxon>Ascomycota</taxon>
        <taxon>Pezizomycotina</taxon>
        <taxon>Eurotiomycetes</taxon>
        <taxon>Eurotiomycetidae</taxon>
        <taxon>Eurotiales</taxon>
        <taxon>Aspergillaceae</taxon>
        <taxon>Aspergillus</taxon>
        <taxon>Aspergillus subgen. Nidulantes</taxon>
    </lineage>
</organism>
<dbReference type="InterPro" id="IPR007219">
    <property type="entry name" value="XnlR_reg_dom"/>
</dbReference>
<evidence type="ECO:0000313" key="8">
    <source>
        <dbReference type="EMBL" id="KAL2801800.1"/>
    </source>
</evidence>
<dbReference type="PROSITE" id="PS00463">
    <property type="entry name" value="ZN2_CY6_FUNGAL_1"/>
    <property type="match status" value="1"/>
</dbReference>
<dbReference type="CDD" id="cd00067">
    <property type="entry name" value="GAL4"/>
    <property type="match status" value="1"/>
</dbReference>
<dbReference type="CDD" id="cd12148">
    <property type="entry name" value="fungal_TF_MHR"/>
    <property type="match status" value="1"/>
</dbReference>
<dbReference type="PANTHER" id="PTHR47654:SF1">
    <property type="entry name" value="ZN(II)2CYS6 TRANSCRIPTION FACTOR (EUROFUNG)"/>
    <property type="match status" value="1"/>
</dbReference>
<keyword evidence="1" id="KW-0479">Metal-binding</keyword>
<evidence type="ECO:0000256" key="5">
    <source>
        <dbReference type="ARBA" id="ARBA00023242"/>
    </source>
</evidence>
<dbReference type="SUPFAM" id="SSF57701">
    <property type="entry name" value="Zn2/Cys6 DNA-binding domain"/>
    <property type="match status" value="1"/>
</dbReference>
<dbReference type="SMART" id="SM00066">
    <property type="entry name" value="GAL4"/>
    <property type="match status" value="1"/>
</dbReference>
<evidence type="ECO:0000313" key="9">
    <source>
        <dbReference type="Proteomes" id="UP001610334"/>
    </source>
</evidence>
<dbReference type="InterPro" id="IPR036864">
    <property type="entry name" value="Zn2-C6_fun-type_DNA-bd_sf"/>
</dbReference>
<keyword evidence="3" id="KW-0238">DNA-binding</keyword>
<feature type="compositionally biased region" description="Basic and acidic residues" evidence="6">
    <location>
        <begin position="162"/>
        <end position="172"/>
    </location>
</feature>
<keyword evidence="2" id="KW-0805">Transcription regulation</keyword>
<dbReference type="Proteomes" id="UP001610334">
    <property type="component" value="Unassembled WGS sequence"/>
</dbReference>
<dbReference type="EMBL" id="JBFXLT010000244">
    <property type="protein sequence ID" value="KAL2801800.1"/>
    <property type="molecule type" value="Genomic_DNA"/>
</dbReference>
<accession>A0ABR4GRV5</accession>
<evidence type="ECO:0000256" key="3">
    <source>
        <dbReference type="ARBA" id="ARBA00023125"/>
    </source>
</evidence>
<dbReference type="InterPro" id="IPR053230">
    <property type="entry name" value="Trans_reg_galc"/>
</dbReference>
<evidence type="ECO:0000256" key="6">
    <source>
        <dbReference type="SAM" id="MobiDB-lite"/>
    </source>
</evidence>
<evidence type="ECO:0000256" key="2">
    <source>
        <dbReference type="ARBA" id="ARBA00023015"/>
    </source>
</evidence>
<protein>
    <submittedName>
        <fullName evidence="8">Fungal-specific transcription factor domain-containing protein</fullName>
    </submittedName>
</protein>
<dbReference type="SMART" id="SM00906">
    <property type="entry name" value="Fungal_trans"/>
    <property type="match status" value="1"/>
</dbReference>
<dbReference type="PROSITE" id="PS50048">
    <property type="entry name" value="ZN2_CY6_FUNGAL_2"/>
    <property type="match status" value="1"/>
</dbReference>